<dbReference type="STRING" id="6239.Y43F8B.9.1"/>
<dbReference type="AlphaFoldDB" id="Q9XWX1"/>
<dbReference type="OrthoDB" id="5895706at2759"/>
<proteinExistence type="predicted"/>
<dbReference type="HOGENOM" id="CLU_2160664_0_0_1"/>
<evidence type="ECO:0000313" key="3">
    <source>
        <dbReference type="WormBase" id="Y43F8B.9"/>
    </source>
</evidence>
<dbReference type="AGR" id="WB:WBGene00012819"/>
<dbReference type="Bgee" id="WBGene00012819">
    <property type="expression patterns" value="Expressed in adult organism and 3 other cell types or tissues"/>
</dbReference>
<evidence type="ECO:0000313" key="1">
    <source>
        <dbReference type="EMBL" id="CAA21516.1"/>
    </source>
</evidence>
<name>Q9XWX1_CAEEL</name>
<reference evidence="1 2" key="1">
    <citation type="journal article" date="1998" name="Science">
        <title>Genome sequence of the nematode C. elegans: a platform for investigating biology.</title>
        <authorList>
            <consortium name="The C. elegans sequencing consortium"/>
            <person name="Sulson J.E."/>
            <person name="Waterston R."/>
        </authorList>
    </citation>
    <scope>NUCLEOTIDE SEQUENCE [LARGE SCALE GENOMIC DNA]</scope>
    <source>
        <strain evidence="1 2">Bristol N2</strain>
    </source>
</reference>
<gene>
    <name evidence="1" type="ORF">CELE_Y43F8B.9</name>
    <name evidence="1 3" type="ORF">Y43F8B.9</name>
</gene>
<accession>Q9XWX1</accession>
<dbReference type="Proteomes" id="UP000001940">
    <property type="component" value="Chromosome V"/>
</dbReference>
<evidence type="ECO:0000313" key="2">
    <source>
        <dbReference type="Proteomes" id="UP000001940"/>
    </source>
</evidence>
<organism evidence="1 2">
    <name type="scientific">Caenorhabditis elegans</name>
    <dbReference type="NCBI Taxonomy" id="6239"/>
    <lineage>
        <taxon>Eukaryota</taxon>
        <taxon>Metazoa</taxon>
        <taxon>Ecdysozoa</taxon>
        <taxon>Nematoda</taxon>
        <taxon>Chromadorea</taxon>
        <taxon>Rhabditida</taxon>
        <taxon>Rhabditina</taxon>
        <taxon>Rhabditomorpha</taxon>
        <taxon>Rhabditoidea</taxon>
        <taxon>Rhabditidae</taxon>
        <taxon>Peloderinae</taxon>
        <taxon>Caenorhabditis</taxon>
    </lineage>
</organism>
<dbReference type="UCSC" id="Y43F8B.9">
    <property type="organism name" value="c. elegans"/>
</dbReference>
<dbReference type="OMA" id="CNICCAM"/>
<dbReference type="EMBL" id="BX284605">
    <property type="protein sequence ID" value="CAA21516.1"/>
    <property type="molecule type" value="Genomic_DNA"/>
</dbReference>
<dbReference type="FunCoup" id="Q9XWX1">
    <property type="interactions" value="267"/>
</dbReference>
<sequence>MAPPAQPPPVAVKNTKEAWTKFMKKKAEQAVYPSKESSTLQPKYLFDASTLVLPMCFECRRASRHLEMAINLCSICRANFEAQIASRFFRHDVLLVKRKLEANQDTTNLKE</sequence>
<dbReference type="PaxDb" id="6239-Y43F8B.9"/>
<dbReference type="PIR" id="T26863">
    <property type="entry name" value="T26863"/>
</dbReference>
<dbReference type="WormBase" id="Y43F8B.9">
    <property type="protein sequence ID" value="CE21893"/>
    <property type="gene ID" value="WBGene00012819"/>
</dbReference>
<keyword evidence="2" id="KW-1185">Reference proteome</keyword>
<protein>
    <submittedName>
        <fullName evidence="1">FLZ-type domain-containing protein</fullName>
    </submittedName>
</protein>
<dbReference type="eggNOG" id="ENOG502T3GH">
    <property type="taxonomic scope" value="Eukaryota"/>
</dbReference>
<dbReference type="InParanoid" id="Q9XWX1"/>